<dbReference type="Pfam" id="PF02772">
    <property type="entry name" value="S-AdoMet_synt_M"/>
    <property type="match status" value="1"/>
</dbReference>
<dbReference type="OrthoDB" id="5852090at2759"/>
<dbReference type="GO" id="GO:0006556">
    <property type="term" value="P:S-adenosylmethionine biosynthetic process"/>
    <property type="evidence" value="ECO:0007669"/>
    <property type="project" value="UniProtKB-UniPathway"/>
</dbReference>
<organism evidence="16">
    <name type="scientific">Lepeophtheirus salmonis</name>
    <name type="common">Salmon louse</name>
    <name type="synonym">Caligus salmonis</name>
    <dbReference type="NCBI Taxonomy" id="72036"/>
    <lineage>
        <taxon>Eukaryota</taxon>
        <taxon>Metazoa</taxon>
        <taxon>Ecdysozoa</taxon>
        <taxon>Arthropoda</taxon>
        <taxon>Crustacea</taxon>
        <taxon>Multicrustacea</taxon>
        <taxon>Hexanauplia</taxon>
        <taxon>Copepoda</taxon>
        <taxon>Siphonostomatoida</taxon>
        <taxon>Caligidae</taxon>
        <taxon>Lepeophtheirus</taxon>
    </lineage>
</organism>
<feature type="non-terminal residue" evidence="16">
    <location>
        <position position="1"/>
    </location>
</feature>
<evidence type="ECO:0000256" key="6">
    <source>
        <dbReference type="ARBA" id="ARBA00022741"/>
    </source>
</evidence>
<sequence>FYHIAIVKHSIPSSPFVLLSLTFYYSLLSISRCMFSDSVEKSSSMEKNSKTNDETFFFTSESVGEGHPDKMCDQISDAILDAHLAQDPDAKVACEVVTKTGMVFVFGEITSNAKDINYQKIVRNVVRDVGYDHTDKGFDFKTCCVLICLETQSSNIASGVWKGHTDEDLGAGDQGIMFGYATDETEEAMPLTLMLAHKLNKKVADLRRSGELPWARPDTKAQVTCEYAIKDGACVPLRVSAIVLSVQHCPDTPRERIIDDLTKKVITSTVPERYLNNNTVLKINPCGRFVVGGPQCRAGLTGRKMIVDTYGGWGAHGGGAFSGKDYTKVDRSGAYAVRQVAKSLVKSGICKRCLVQVSYAIGVAHPISIAIFDYSTSDKTQEELQEIVKSNFDLRPGIIAHNLDLKKPIYLETAKYGHFGKDGLSWERTIDLREKVKH</sequence>
<comment type="cofactor">
    <cofactor evidence="11">
        <name>K(+)</name>
        <dbReference type="ChEBI" id="CHEBI:29103"/>
    </cofactor>
    <text evidence="11">Binds 1 potassium ion per subunit. The potassium ion interacts primarily with the substrate.</text>
</comment>
<name>A0A0K2T147_LEPSM</name>
<dbReference type="NCBIfam" id="TIGR01034">
    <property type="entry name" value="metK"/>
    <property type="match status" value="1"/>
</dbReference>
<protein>
    <recommendedName>
        <fullName evidence="11">S-adenosylmethionine synthase</fullName>
        <ecNumber evidence="11">2.5.1.6</ecNumber>
    </recommendedName>
</protein>
<dbReference type="InterPro" id="IPR022630">
    <property type="entry name" value="S-AdoMet_synt_C"/>
</dbReference>
<feature type="domain" description="S-adenosylmethionine synthetase C-terminal" evidence="15">
    <location>
        <begin position="291"/>
        <end position="428"/>
    </location>
</feature>
<evidence type="ECO:0000259" key="13">
    <source>
        <dbReference type="Pfam" id="PF00438"/>
    </source>
</evidence>
<dbReference type="SUPFAM" id="SSF55973">
    <property type="entry name" value="S-adenosylmethionine synthetase"/>
    <property type="match status" value="3"/>
</dbReference>
<evidence type="ECO:0000259" key="15">
    <source>
        <dbReference type="Pfam" id="PF02773"/>
    </source>
</evidence>
<evidence type="ECO:0000256" key="5">
    <source>
        <dbReference type="ARBA" id="ARBA00022723"/>
    </source>
</evidence>
<dbReference type="EMBL" id="HACA01002387">
    <property type="protein sequence ID" value="CDW19748.1"/>
    <property type="molecule type" value="Transcribed_RNA"/>
</dbReference>
<dbReference type="InterPro" id="IPR022636">
    <property type="entry name" value="S-AdoMet_synthetase_sfam"/>
</dbReference>
<dbReference type="EC" id="2.5.1.6" evidence="11"/>
<comment type="cofactor">
    <cofactor evidence="11">
        <name>Mg(2+)</name>
        <dbReference type="ChEBI" id="CHEBI:18420"/>
    </cofactor>
    <text evidence="11">Binds 2 magnesium ions per subunit. The magnesium ions interact primarily with the substrate.</text>
</comment>
<evidence type="ECO:0000256" key="3">
    <source>
        <dbReference type="ARBA" id="ARBA00022563"/>
    </source>
</evidence>
<dbReference type="InterPro" id="IPR002133">
    <property type="entry name" value="S-AdoMet_synthetase"/>
</dbReference>
<dbReference type="GO" id="GO:0005524">
    <property type="term" value="F:ATP binding"/>
    <property type="evidence" value="ECO:0007669"/>
    <property type="project" value="UniProtKB-KW"/>
</dbReference>
<dbReference type="Gene3D" id="3.30.300.10">
    <property type="match status" value="3"/>
</dbReference>
<keyword evidence="3 11" id="KW-0554">One-carbon metabolism</keyword>
<comment type="similarity">
    <text evidence="2 12">Belongs to the AdoMet synthase family.</text>
</comment>
<dbReference type="HAMAP" id="MF_00086">
    <property type="entry name" value="S_AdoMet_synth1"/>
    <property type="match status" value="1"/>
</dbReference>
<dbReference type="AlphaFoldDB" id="A0A0K2T147"/>
<dbReference type="InterPro" id="IPR022628">
    <property type="entry name" value="S-AdoMet_synt_N"/>
</dbReference>
<dbReference type="InterPro" id="IPR022629">
    <property type="entry name" value="S-AdoMet_synt_central"/>
</dbReference>
<evidence type="ECO:0000256" key="12">
    <source>
        <dbReference type="RuleBase" id="RU004462"/>
    </source>
</evidence>
<evidence type="ECO:0000256" key="1">
    <source>
        <dbReference type="ARBA" id="ARBA00005224"/>
    </source>
</evidence>
<dbReference type="FunFam" id="3.30.300.10:FF:000004">
    <property type="entry name" value="S-adenosylmethionine synthase"/>
    <property type="match status" value="1"/>
</dbReference>
<feature type="domain" description="S-adenosylmethionine synthetase central" evidence="14">
    <location>
        <begin position="169"/>
        <end position="289"/>
    </location>
</feature>
<proteinExistence type="inferred from homology"/>
<keyword evidence="7 11" id="KW-0067">ATP-binding</keyword>
<keyword evidence="4 11" id="KW-0808">Transferase</keyword>
<accession>A0A0K2T147</accession>
<feature type="domain" description="S-adenosylmethionine synthetase N-terminal" evidence="13">
    <location>
        <begin position="56"/>
        <end position="153"/>
    </location>
</feature>
<dbReference type="Pfam" id="PF02773">
    <property type="entry name" value="S-AdoMet_synt_C"/>
    <property type="match status" value="1"/>
</dbReference>
<evidence type="ECO:0000256" key="11">
    <source>
        <dbReference type="RuleBase" id="RU000541"/>
    </source>
</evidence>
<reference evidence="16" key="1">
    <citation type="submission" date="2014-05" db="EMBL/GenBank/DDBJ databases">
        <authorList>
            <person name="Chronopoulou M."/>
        </authorList>
    </citation>
    <scope>NUCLEOTIDE SEQUENCE</scope>
    <source>
        <tissue evidence="16">Whole organism</tissue>
    </source>
</reference>
<evidence type="ECO:0000256" key="4">
    <source>
        <dbReference type="ARBA" id="ARBA00022679"/>
    </source>
</evidence>
<dbReference type="GO" id="GO:0004478">
    <property type="term" value="F:methionine adenosyltransferase activity"/>
    <property type="evidence" value="ECO:0007669"/>
    <property type="project" value="UniProtKB-EC"/>
</dbReference>
<dbReference type="PROSITE" id="PS00376">
    <property type="entry name" value="ADOMET_SYNTHASE_1"/>
    <property type="match status" value="1"/>
</dbReference>
<evidence type="ECO:0000256" key="8">
    <source>
        <dbReference type="ARBA" id="ARBA00022842"/>
    </source>
</evidence>
<dbReference type="CDD" id="cd18079">
    <property type="entry name" value="S-AdoMet_synt"/>
    <property type="match status" value="1"/>
</dbReference>
<dbReference type="GO" id="GO:0006730">
    <property type="term" value="P:one-carbon metabolic process"/>
    <property type="evidence" value="ECO:0007669"/>
    <property type="project" value="UniProtKB-KW"/>
</dbReference>
<comment type="function">
    <text evidence="11">Catalyzes the formation of S-adenosylmethionine from methionine and ATP.</text>
</comment>
<keyword evidence="9 11" id="KW-0630">Potassium</keyword>
<evidence type="ECO:0000256" key="9">
    <source>
        <dbReference type="ARBA" id="ARBA00022958"/>
    </source>
</evidence>
<evidence type="ECO:0000256" key="10">
    <source>
        <dbReference type="ARBA" id="ARBA00048344"/>
    </source>
</evidence>
<evidence type="ECO:0000256" key="2">
    <source>
        <dbReference type="ARBA" id="ARBA00009685"/>
    </source>
</evidence>
<evidence type="ECO:0000259" key="14">
    <source>
        <dbReference type="Pfam" id="PF02772"/>
    </source>
</evidence>
<comment type="catalytic activity">
    <reaction evidence="10 11">
        <text>L-methionine + ATP + H2O = S-adenosyl-L-methionine + phosphate + diphosphate</text>
        <dbReference type="Rhea" id="RHEA:21080"/>
        <dbReference type="ChEBI" id="CHEBI:15377"/>
        <dbReference type="ChEBI" id="CHEBI:30616"/>
        <dbReference type="ChEBI" id="CHEBI:33019"/>
        <dbReference type="ChEBI" id="CHEBI:43474"/>
        <dbReference type="ChEBI" id="CHEBI:57844"/>
        <dbReference type="ChEBI" id="CHEBI:59789"/>
        <dbReference type="EC" id="2.5.1.6"/>
    </reaction>
</comment>
<comment type="pathway">
    <text evidence="1 11">Amino-acid biosynthesis; S-adenosyl-L-methionine biosynthesis; S-adenosyl-L-methionine from L-methionine: step 1/1.</text>
</comment>
<dbReference type="UniPathway" id="UPA00315">
    <property type="reaction ID" value="UER00080"/>
</dbReference>
<dbReference type="FunFam" id="3.30.300.10:FF:000003">
    <property type="entry name" value="S-adenosylmethionine synthase"/>
    <property type="match status" value="1"/>
</dbReference>
<dbReference type="PIRSF" id="PIRSF000497">
    <property type="entry name" value="MAT"/>
    <property type="match status" value="1"/>
</dbReference>
<dbReference type="Pfam" id="PF00438">
    <property type="entry name" value="S-AdoMet_synt_N"/>
    <property type="match status" value="1"/>
</dbReference>
<evidence type="ECO:0000313" key="16">
    <source>
        <dbReference type="EMBL" id="CDW19748.1"/>
    </source>
</evidence>
<keyword evidence="6 11" id="KW-0547">Nucleotide-binding</keyword>
<keyword evidence="5 11" id="KW-0479">Metal-binding</keyword>
<dbReference type="PANTHER" id="PTHR11964">
    <property type="entry name" value="S-ADENOSYLMETHIONINE SYNTHETASE"/>
    <property type="match status" value="1"/>
</dbReference>
<keyword evidence="8 11" id="KW-0460">Magnesium</keyword>
<dbReference type="PROSITE" id="PS00377">
    <property type="entry name" value="ADOMET_SYNTHASE_2"/>
    <property type="match status" value="1"/>
</dbReference>
<dbReference type="GO" id="GO:0046872">
    <property type="term" value="F:metal ion binding"/>
    <property type="evidence" value="ECO:0007669"/>
    <property type="project" value="UniProtKB-KW"/>
</dbReference>
<dbReference type="InterPro" id="IPR022631">
    <property type="entry name" value="ADOMET_SYNTHASE_CS"/>
</dbReference>
<evidence type="ECO:0000256" key="7">
    <source>
        <dbReference type="ARBA" id="ARBA00022840"/>
    </source>
</evidence>